<dbReference type="RefSeq" id="WP_380022181.1">
    <property type="nucleotide sequence ID" value="NZ_JBHSHD010000010.1"/>
</dbReference>
<reference evidence="3" key="1">
    <citation type="journal article" date="2019" name="Int. J. Syst. Evol. Microbiol.">
        <title>The Global Catalogue of Microorganisms (GCM) 10K type strain sequencing project: providing services to taxonomists for standard genome sequencing and annotation.</title>
        <authorList>
            <consortium name="The Broad Institute Genomics Platform"/>
            <consortium name="The Broad Institute Genome Sequencing Center for Infectious Disease"/>
            <person name="Wu L."/>
            <person name="Ma J."/>
        </authorList>
    </citation>
    <scope>NUCLEOTIDE SEQUENCE [LARGE SCALE GENOMIC DNA]</scope>
    <source>
        <strain evidence="3">CCUG 30340</strain>
    </source>
</reference>
<dbReference type="EMBL" id="JBHSHD010000010">
    <property type="protein sequence ID" value="MFC4821920.1"/>
    <property type="molecule type" value="Genomic_DNA"/>
</dbReference>
<feature type="signal peptide" evidence="1">
    <location>
        <begin position="1"/>
        <end position="21"/>
    </location>
</feature>
<proteinExistence type="predicted"/>
<organism evidence="2 3">
    <name type="scientific">Dokdonella ginsengisoli</name>
    <dbReference type="NCBI Taxonomy" id="363846"/>
    <lineage>
        <taxon>Bacteria</taxon>
        <taxon>Pseudomonadati</taxon>
        <taxon>Pseudomonadota</taxon>
        <taxon>Gammaproteobacteria</taxon>
        <taxon>Lysobacterales</taxon>
        <taxon>Rhodanobacteraceae</taxon>
        <taxon>Dokdonella</taxon>
    </lineage>
</organism>
<comment type="caution">
    <text evidence="2">The sequence shown here is derived from an EMBL/GenBank/DDBJ whole genome shotgun (WGS) entry which is preliminary data.</text>
</comment>
<accession>A0ABV9QX35</accession>
<evidence type="ECO:0000313" key="2">
    <source>
        <dbReference type="EMBL" id="MFC4821920.1"/>
    </source>
</evidence>
<keyword evidence="1" id="KW-0732">Signal</keyword>
<evidence type="ECO:0000256" key="1">
    <source>
        <dbReference type="SAM" id="SignalP"/>
    </source>
</evidence>
<dbReference type="InterPro" id="IPR021862">
    <property type="entry name" value="DUF3472"/>
</dbReference>
<sequence length="266" mass="28546">MIAITVRTLLHAALGVGVVLAAVPQARAVGPQGTYSDWWLPDQPAEGFFNLDGYIQPLNEPTVGPGQVPFAYFYSSQFGIVTGDGGYIGIQKDANGKRAIFSIWGANAANCADVPGAICRPFTGEGDGYQTMVPYAWVPGHRYRTRVWVQGSDAAGDWWVGELGDVTAGTAQVVGYIRVPHAYQWLKSYVINWVEWYAPQAASCDQLPESTVLFGPPDGNGGGVHAGVPNNHYGTGACPSSIVMRNGWALHRNGGRDRLFADGFEP</sequence>
<evidence type="ECO:0000313" key="3">
    <source>
        <dbReference type="Proteomes" id="UP001595886"/>
    </source>
</evidence>
<dbReference type="Proteomes" id="UP001595886">
    <property type="component" value="Unassembled WGS sequence"/>
</dbReference>
<dbReference type="Pfam" id="PF11958">
    <property type="entry name" value="DUF3472"/>
    <property type="match status" value="1"/>
</dbReference>
<gene>
    <name evidence="2" type="ORF">ACFO6Q_16470</name>
</gene>
<protein>
    <submittedName>
        <fullName evidence="2">DUF3472 domain-containing protein</fullName>
    </submittedName>
</protein>
<keyword evidence="3" id="KW-1185">Reference proteome</keyword>
<feature type="chain" id="PRO_5045574132" evidence="1">
    <location>
        <begin position="22"/>
        <end position="266"/>
    </location>
</feature>
<name>A0ABV9QX35_9GAMM</name>